<gene>
    <name evidence="2" type="ORF">Q5H93_03175</name>
</gene>
<organism evidence="2 3">
    <name type="scientific">Hymenobacter aranciens</name>
    <dbReference type="NCBI Taxonomy" id="3063996"/>
    <lineage>
        <taxon>Bacteria</taxon>
        <taxon>Pseudomonadati</taxon>
        <taxon>Bacteroidota</taxon>
        <taxon>Cytophagia</taxon>
        <taxon>Cytophagales</taxon>
        <taxon>Hymenobacteraceae</taxon>
        <taxon>Hymenobacter</taxon>
    </lineage>
</organism>
<proteinExistence type="predicted"/>
<feature type="domain" description="Secretion system C-terminal sorting" evidence="1">
    <location>
        <begin position="377"/>
        <end position="439"/>
    </location>
</feature>
<protein>
    <submittedName>
        <fullName evidence="2">T9SS type A sorting domain-containing protein</fullName>
    </submittedName>
</protein>
<name>A0ABT9B623_9BACT</name>
<dbReference type="InterPro" id="IPR026444">
    <property type="entry name" value="Secre_tail"/>
</dbReference>
<accession>A0ABT9B623</accession>
<evidence type="ECO:0000259" key="1">
    <source>
        <dbReference type="Pfam" id="PF18962"/>
    </source>
</evidence>
<keyword evidence="3" id="KW-1185">Reference proteome</keyword>
<sequence length="447" mass="47383">MSAFNGPSQPAPAGYQMYRAGRSINVTPAVGEGDRVVVARFYSRYCSETYSPGNPLVSLPRQIQFVREPTLTVSNVPATVRCGNRTAFTPSVSASQAVAVSYAYSVGTGWTTGSVKNGPIMVTPSGTNGTTLTITPTYNCGGTSVPGTPKAVAIGFDATQPVPTLVTIPELCPGQRKIIVATQVPGASSYTWSGVSAPLTLTQNNPTDWFAYITAPANLTTSVRPVVRVTANSAYGCAATYSEAPVKAGYGNSYLDIYPAPVNVQGVPTVCANSVLTYRLLESQAIGTNTELEWTAYNCTILTDLTYGAPPVIQVQAPSYNPGQNGFWVKLRYKDGCGEYRLPYPVNGTWQPTIFAGNSINGQPCSAGPDNPRPTAYPSPANESLTLKNLRGTAELYNAQGRVVRQQQLPAVGPATLDIRALPAGLYYLKGMDATGQAVRQTVQVQH</sequence>
<evidence type="ECO:0000313" key="3">
    <source>
        <dbReference type="Proteomes" id="UP001176429"/>
    </source>
</evidence>
<dbReference type="Pfam" id="PF18962">
    <property type="entry name" value="Por_Secre_tail"/>
    <property type="match status" value="1"/>
</dbReference>
<dbReference type="EMBL" id="JAUQSY010000002">
    <property type="protein sequence ID" value="MDO7873721.1"/>
    <property type="molecule type" value="Genomic_DNA"/>
</dbReference>
<evidence type="ECO:0000313" key="2">
    <source>
        <dbReference type="EMBL" id="MDO7873721.1"/>
    </source>
</evidence>
<comment type="caution">
    <text evidence="2">The sequence shown here is derived from an EMBL/GenBank/DDBJ whole genome shotgun (WGS) entry which is preliminary data.</text>
</comment>
<dbReference type="Proteomes" id="UP001176429">
    <property type="component" value="Unassembled WGS sequence"/>
</dbReference>
<reference evidence="2" key="1">
    <citation type="submission" date="2023-07" db="EMBL/GenBank/DDBJ databases">
        <authorList>
            <person name="Kim M.K."/>
        </authorList>
    </citation>
    <scope>NUCLEOTIDE SEQUENCE</scope>
    <source>
        <strain evidence="2">ASUV-10-1</strain>
    </source>
</reference>
<dbReference type="NCBIfam" id="TIGR04183">
    <property type="entry name" value="Por_Secre_tail"/>
    <property type="match status" value="1"/>
</dbReference>